<evidence type="ECO:0000256" key="2">
    <source>
        <dbReference type="ARBA" id="ARBA00022695"/>
    </source>
</evidence>
<sequence length="254" mass="28751">MINPKKWQIIILAAGKSTRMNSKKHKSLVKIQGKNLLSWCVDLANKICSNEPLIVLGYDADKIISENSNLNVHWVRQEVLGGGTATTLLTGVRGLDKEIKDILVLYVDDAFLYSPQNIIDLCDEHEKKENVMTLLTFKSKPLQIGGVVNDENGRPVDTMDISQIQTKGITEVDILCGAIALEKTWFENNYEEIKINYKQERGLPELINVAYLQGKNVSSHPLENGSYWQGVNTKKDLQKARYLKLKQIKNNERI</sequence>
<dbReference type="Proteomes" id="UP000034798">
    <property type="component" value="Unassembled WGS sequence"/>
</dbReference>
<proteinExistence type="predicted"/>
<dbReference type="Gene3D" id="3.90.550.10">
    <property type="entry name" value="Spore Coat Polysaccharide Biosynthesis Protein SpsA, Chain A"/>
    <property type="match status" value="1"/>
</dbReference>
<dbReference type="InterPro" id="IPR050065">
    <property type="entry name" value="GlmU-like"/>
</dbReference>
<dbReference type="InterPro" id="IPR025877">
    <property type="entry name" value="MobA-like_NTP_Trfase"/>
</dbReference>
<dbReference type="Pfam" id="PF12804">
    <property type="entry name" value="NTP_transf_3"/>
    <property type="match status" value="1"/>
</dbReference>
<dbReference type="PATRIC" id="fig|1618752.3.peg.436"/>
<comment type="caution">
    <text evidence="4">The sequence shown here is derived from an EMBL/GenBank/DDBJ whole genome shotgun (WGS) entry which is preliminary data.</text>
</comment>
<evidence type="ECO:0000313" key="5">
    <source>
        <dbReference type="Proteomes" id="UP000034798"/>
    </source>
</evidence>
<evidence type="ECO:0000256" key="1">
    <source>
        <dbReference type="ARBA" id="ARBA00022679"/>
    </source>
</evidence>
<reference evidence="4 5" key="1">
    <citation type="journal article" date="2015" name="Nature">
        <title>rRNA introns, odd ribosomes, and small enigmatic genomes across a large radiation of phyla.</title>
        <authorList>
            <person name="Brown C.T."/>
            <person name="Hug L.A."/>
            <person name="Thomas B.C."/>
            <person name="Sharon I."/>
            <person name="Castelle C.J."/>
            <person name="Singh A."/>
            <person name="Wilkins M.J."/>
            <person name="Williams K.H."/>
            <person name="Banfield J.F."/>
        </authorList>
    </citation>
    <scope>NUCLEOTIDE SEQUENCE [LARGE SCALE GENOMIC DNA]</scope>
</reference>
<gene>
    <name evidence="4" type="ORF">UR91_C0026G0003</name>
</gene>
<accession>A0A0G0D1I7</accession>
<organism evidence="4 5">
    <name type="scientific">Candidatus Nomurabacteria bacterium GW2011_GWC2_35_8</name>
    <dbReference type="NCBI Taxonomy" id="1618752"/>
    <lineage>
        <taxon>Bacteria</taxon>
        <taxon>Candidatus Nomuraibacteriota</taxon>
    </lineage>
</organism>
<feature type="domain" description="MobA-like NTP transferase" evidence="3">
    <location>
        <begin position="10"/>
        <end position="138"/>
    </location>
</feature>
<evidence type="ECO:0000313" key="4">
    <source>
        <dbReference type="EMBL" id="KKP88109.1"/>
    </source>
</evidence>
<keyword evidence="1" id="KW-0808">Transferase</keyword>
<dbReference type="PANTHER" id="PTHR43584">
    <property type="entry name" value="NUCLEOTIDYL TRANSFERASE"/>
    <property type="match status" value="1"/>
</dbReference>
<evidence type="ECO:0000259" key="3">
    <source>
        <dbReference type="Pfam" id="PF12804"/>
    </source>
</evidence>
<dbReference type="EMBL" id="LBQZ01000026">
    <property type="protein sequence ID" value="KKP88109.1"/>
    <property type="molecule type" value="Genomic_DNA"/>
</dbReference>
<dbReference type="SUPFAM" id="SSF53448">
    <property type="entry name" value="Nucleotide-diphospho-sugar transferases"/>
    <property type="match status" value="1"/>
</dbReference>
<dbReference type="InterPro" id="IPR029044">
    <property type="entry name" value="Nucleotide-diphossugar_trans"/>
</dbReference>
<protein>
    <submittedName>
        <fullName evidence="4">Bifunctional protein GlmU</fullName>
    </submittedName>
</protein>
<dbReference type="AlphaFoldDB" id="A0A0G0D1I7"/>
<name>A0A0G0D1I7_9BACT</name>
<dbReference type="PANTHER" id="PTHR43584:SF8">
    <property type="entry name" value="N-ACETYLMURAMATE ALPHA-1-PHOSPHATE URIDYLYLTRANSFERASE"/>
    <property type="match status" value="1"/>
</dbReference>
<keyword evidence="2" id="KW-0548">Nucleotidyltransferase</keyword>
<dbReference type="GO" id="GO:0016779">
    <property type="term" value="F:nucleotidyltransferase activity"/>
    <property type="evidence" value="ECO:0007669"/>
    <property type="project" value="UniProtKB-KW"/>
</dbReference>